<evidence type="ECO:0000313" key="6">
    <source>
        <dbReference type="RefSeq" id="XP_052126100.1"/>
    </source>
</evidence>
<evidence type="ECO:0000256" key="3">
    <source>
        <dbReference type="SAM" id="MobiDB-lite"/>
    </source>
</evidence>
<sequence length="151" mass="15483">MICKVCLLGAAVLAACSAAPQLGAQKPIAIVRLDSDISPDGTFSYTYETENRISASAQGRPGNGPPGEEGQAVQGQFSFVADDGQTYSVQYTADENGFLPQGAHLPTPPPLPEAIVRSLQQQGLNPADYGGAAGGAAPRAPAFGAPPRRFG</sequence>
<proteinExistence type="predicted"/>
<dbReference type="PANTHER" id="PTHR10380:SF173">
    <property type="entry name" value="CUTICULAR PROTEIN 47EF, ISOFORM C-RELATED"/>
    <property type="match status" value="1"/>
</dbReference>
<evidence type="ECO:0000313" key="5">
    <source>
        <dbReference type="Proteomes" id="UP000504606"/>
    </source>
</evidence>
<dbReference type="GO" id="GO:0062129">
    <property type="term" value="C:chitin-based extracellular matrix"/>
    <property type="evidence" value="ECO:0007669"/>
    <property type="project" value="TreeGrafter"/>
</dbReference>
<dbReference type="PROSITE" id="PS51155">
    <property type="entry name" value="CHIT_BIND_RR_2"/>
    <property type="match status" value="1"/>
</dbReference>
<feature type="signal peptide" evidence="4">
    <location>
        <begin position="1"/>
        <end position="18"/>
    </location>
</feature>
<dbReference type="Pfam" id="PF00379">
    <property type="entry name" value="Chitin_bind_4"/>
    <property type="match status" value="1"/>
</dbReference>
<feature type="compositionally biased region" description="Low complexity" evidence="3">
    <location>
        <begin position="135"/>
        <end position="151"/>
    </location>
</feature>
<feature type="chain" id="PRO_5038690801" evidence="4">
    <location>
        <begin position="19"/>
        <end position="151"/>
    </location>
</feature>
<dbReference type="Proteomes" id="UP000504606">
    <property type="component" value="Unplaced"/>
</dbReference>
<evidence type="ECO:0000256" key="2">
    <source>
        <dbReference type="PROSITE-ProRule" id="PRU00497"/>
    </source>
</evidence>
<reference evidence="6" key="1">
    <citation type="submission" date="2025-08" db="UniProtKB">
        <authorList>
            <consortium name="RefSeq"/>
        </authorList>
    </citation>
    <scope>IDENTIFICATION</scope>
    <source>
        <tissue evidence="6">Whole organism</tissue>
    </source>
</reference>
<dbReference type="GeneID" id="113205276"/>
<dbReference type="AlphaFoldDB" id="A0A9C6U4K0"/>
<feature type="region of interest" description="Disordered" evidence="3">
    <location>
        <begin position="124"/>
        <end position="151"/>
    </location>
</feature>
<dbReference type="GO" id="GO:0008010">
    <property type="term" value="F:structural constituent of chitin-based larval cuticle"/>
    <property type="evidence" value="ECO:0007669"/>
    <property type="project" value="TreeGrafter"/>
</dbReference>
<evidence type="ECO:0000256" key="1">
    <source>
        <dbReference type="ARBA" id="ARBA00022460"/>
    </source>
</evidence>
<dbReference type="KEGG" id="foc:113205276"/>
<dbReference type="OrthoDB" id="6493579at2759"/>
<feature type="region of interest" description="Disordered" evidence="3">
    <location>
        <begin position="51"/>
        <end position="74"/>
    </location>
</feature>
<organism evidence="5 6">
    <name type="scientific">Frankliniella occidentalis</name>
    <name type="common">Western flower thrips</name>
    <name type="synonym">Euthrips occidentalis</name>
    <dbReference type="NCBI Taxonomy" id="133901"/>
    <lineage>
        <taxon>Eukaryota</taxon>
        <taxon>Metazoa</taxon>
        <taxon>Ecdysozoa</taxon>
        <taxon>Arthropoda</taxon>
        <taxon>Hexapoda</taxon>
        <taxon>Insecta</taxon>
        <taxon>Pterygota</taxon>
        <taxon>Neoptera</taxon>
        <taxon>Paraneoptera</taxon>
        <taxon>Thysanoptera</taxon>
        <taxon>Terebrantia</taxon>
        <taxon>Thripoidea</taxon>
        <taxon>Thripidae</taxon>
        <taxon>Frankliniella</taxon>
    </lineage>
</organism>
<dbReference type="PROSITE" id="PS00233">
    <property type="entry name" value="CHIT_BIND_RR_1"/>
    <property type="match status" value="1"/>
</dbReference>
<dbReference type="InterPro" id="IPR000618">
    <property type="entry name" value="Insect_cuticle"/>
</dbReference>
<keyword evidence="1 2" id="KW-0193">Cuticle</keyword>
<keyword evidence="4" id="KW-0732">Signal</keyword>
<dbReference type="InterPro" id="IPR031311">
    <property type="entry name" value="CHIT_BIND_RR_consensus"/>
</dbReference>
<accession>A0A9C6U4K0</accession>
<evidence type="ECO:0000256" key="4">
    <source>
        <dbReference type="SAM" id="SignalP"/>
    </source>
</evidence>
<protein>
    <submittedName>
        <fullName evidence="6">Endocuticle structural glycoprotein SgAbd-3-like</fullName>
    </submittedName>
</protein>
<name>A0A9C6U4K0_FRAOC</name>
<dbReference type="PANTHER" id="PTHR10380">
    <property type="entry name" value="CUTICLE PROTEIN"/>
    <property type="match status" value="1"/>
</dbReference>
<dbReference type="InterPro" id="IPR050468">
    <property type="entry name" value="Cuticle_Struct_Prot"/>
</dbReference>
<dbReference type="PROSITE" id="PS51257">
    <property type="entry name" value="PROKAR_LIPOPROTEIN"/>
    <property type="match status" value="1"/>
</dbReference>
<keyword evidence="5" id="KW-1185">Reference proteome</keyword>
<dbReference type="RefSeq" id="XP_052126100.1">
    <property type="nucleotide sequence ID" value="XM_052270140.1"/>
</dbReference>
<dbReference type="PRINTS" id="PR00947">
    <property type="entry name" value="CUTICLE"/>
</dbReference>
<gene>
    <name evidence="6" type="primary">LOC113205276</name>
</gene>